<proteinExistence type="predicted"/>
<evidence type="ECO:0000259" key="2">
    <source>
        <dbReference type="Pfam" id="PF07290"/>
    </source>
</evidence>
<keyword evidence="5" id="KW-1185">Reference proteome</keyword>
<keyword evidence="1" id="KW-0472">Membrane</keyword>
<accession>A0A844Z435</accession>
<organism evidence="4 5">
    <name type="scientific">Pontixanthobacter aestiaquae</name>
    <dbReference type="NCBI Taxonomy" id="1509367"/>
    <lineage>
        <taxon>Bacteria</taxon>
        <taxon>Pseudomonadati</taxon>
        <taxon>Pseudomonadota</taxon>
        <taxon>Alphaproteobacteria</taxon>
        <taxon>Sphingomonadales</taxon>
        <taxon>Erythrobacteraceae</taxon>
        <taxon>Pontixanthobacter</taxon>
    </lineage>
</organism>
<reference evidence="4 5" key="1">
    <citation type="submission" date="2019-12" db="EMBL/GenBank/DDBJ databases">
        <title>Genomic-based taxomic classification of the family Erythrobacteraceae.</title>
        <authorList>
            <person name="Xu L."/>
        </authorList>
    </citation>
    <scope>NUCLEOTIDE SEQUENCE [LARGE SCALE GENOMIC DNA]</scope>
    <source>
        <strain evidence="4 5">KCTC 42006</strain>
    </source>
</reference>
<feature type="domain" description="Inner membrane protein YqiJ OB-fold" evidence="2">
    <location>
        <begin position="144"/>
        <end position="206"/>
    </location>
</feature>
<evidence type="ECO:0000313" key="4">
    <source>
        <dbReference type="EMBL" id="MXO82264.1"/>
    </source>
</evidence>
<dbReference type="Pfam" id="PF21001">
    <property type="entry name" value="YqiJ_N"/>
    <property type="match status" value="1"/>
</dbReference>
<name>A0A844Z435_9SPHN</name>
<keyword evidence="1" id="KW-0812">Transmembrane</keyword>
<evidence type="ECO:0000256" key="1">
    <source>
        <dbReference type="SAM" id="Phobius"/>
    </source>
</evidence>
<feature type="domain" description="Inner membrane protein YqiJ N-terminal" evidence="3">
    <location>
        <begin position="8"/>
        <end position="120"/>
    </location>
</feature>
<dbReference type="InterPro" id="IPR010840">
    <property type="entry name" value="YqiJ_OB"/>
</dbReference>
<sequence>MSLFADHNLPFAVALGIMLLLAVAQILGVSDMLDGTDAEIDVDVDFDLDADADVSTVGAVDGLMSMIGLGRVPFTIWLASFLFIFAGIGVSTQMFAESLTGSPLYVWLAALIAGVAALPVNGIVARPLGAILPQDETTAVSIKSLVGRRAQILDGTARAASPARARVRDYHGQAHNVMVEPHDTQEELQAGETVLLVRREGETFYASRLDEPRLAPQ</sequence>
<feature type="transmembrane region" description="Helical" evidence="1">
    <location>
        <begin position="104"/>
        <end position="124"/>
    </location>
</feature>
<dbReference type="InterPro" id="IPR048376">
    <property type="entry name" value="YqiJ_N"/>
</dbReference>
<protein>
    <submittedName>
        <fullName evidence="4">DUF1449 family protein</fullName>
    </submittedName>
</protein>
<dbReference type="Proteomes" id="UP000460290">
    <property type="component" value="Unassembled WGS sequence"/>
</dbReference>
<evidence type="ECO:0000313" key="5">
    <source>
        <dbReference type="Proteomes" id="UP000460290"/>
    </source>
</evidence>
<dbReference type="EMBL" id="WTYZ01000001">
    <property type="protein sequence ID" value="MXO82264.1"/>
    <property type="molecule type" value="Genomic_DNA"/>
</dbReference>
<comment type="caution">
    <text evidence="4">The sequence shown here is derived from an EMBL/GenBank/DDBJ whole genome shotgun (WGS) entry which is preliminary data.</text>
</comment>
<dbReference type="Pfam" id="PF07290">
    <property type="entry name" value="YqiJ_OB"/>
    <property type="match status" value="1"/>
</dbReference>
<feature type="transmembrane region" description="Helical" evidence="1">
    <location>
        <begin position="74"/>
        <end position="92"/>
    </location>
</feature>
<dbReference type="OrthoDB" id="7207054at2"/>
<keyword evidence="1" id="KW-1133">Transmembrane helix</keyword>
<gene>
    <name evidence="4" type="ORF">GRI35_02600</name>
</gene>
<evidence type="ECO:0000259" key="3">
    <source>
        <dbReference type="Pfam" id="PF21001"/>
    </source>
</evidence>
<dbReference type="AlphaFoldDB" id="A0A844Z435"/>
<dbReference type="RefSeq" id="WP_160612618.1">
    <property type="nucleotide sequence ID" value="NZ_JAUFQM010000001.1"/>
</dbReference>